<dbReference type="Proteomes" id="UP001595616">
    <property type="component" value="Unassembled WGS sequence"/>
</dbReference>
<keyword evidence="2" id="KW-0677">Repeat</keyword>
<dbReference type="InterPro" id="IPR015915">
    <property type="entry name" value="Kelch-typ_b-propeller"/>
</dbReference>
<reference evidence="5" key="1">
    <citation type="journal article" date="2019" name="Int. J. Syst. Evol. Microbiol.">
        <title>The Global Catalogue of Microorganisms (GCM) 10K type strain sequencing project: providing services to taxonomists for standard genome sequencing and annotation.</title>
        <authorList>
            <consortium name="The Broad Institute Genomics Platform"/>
            <consortium name="The Broad Institute Genome Sequencing Center for Infectious Disease"/>
            <person name="Wu L."/>
            <person name="Ma J."/>
        </authorList>
    </citation>
    <scope>NUCLEOTIDE SEQUENCE [LARGE SCALE GENOMIC DNA]</scope>
    <source>
        <strain evidence="5">CECT 7956</strain>
    </source>
</reference>
<dbReference type="SUPFAM" id="SSF117281">
    <property type="entry name" value="Kelch motif"/>
    <property type="match status" value="1"/>
</dbReference>
<evidence type="ECO:0000256" key="2">
    <source>
        <dbReference type="ARBA" id="ARBA00022737"/>
    </source>
</evidence>
<dbReference type="Pfam" id="PF24981">
    <property type="entry name" value="Beta-prop_ATRN-LZTR1"/>
    <property type="match status" value="1"/>
</dbReference>
<dbReference type="PANTHER" id="PTHR46344:SF27">
    <property type="entry name" value="KELCH REPEAT SUPERFAMILY PROTEIN"/>
    <property type="match status" value="1"/>
</dbReference>
<dbReference type="SMART" id="SM00612">
    <property type="entry name" value="Kelch"/>
    <property type="match status" value="5"/>
</dbReference>
<keyword evidence="5" id="KW-1185">Reference proteome</keyword>
<dbReference type="InterPro" id="IPR056737">
    <property type="entry name" value="Beta-prop_ATRN-MKLN-like"/>
</dbReference>
<keyword evidence="1" id="KW-0880">Kelch repeat</keyword>
<comment type="caution">
    <text evidence="4">The sequence shown here is derived from an EMBL/GenBank/DDBJ whole genome shotgun (WGS) entry which is preliminary data.</text>
</comment>
<dbReference type="Gene3D" id="2.120.10.80">
    <property type="entry name" value="Kelch-type beta propeller"/>
    <property type="match status" value="2"/>
</dbReference>
<evidence type="ECO:0000313" key="5">
    <source>
        <dbReference type="Proteomes" id="UP001595616"/>
    </source>
</evidence>
<evidence type="ECO:0000313" key="4">
    <source>
        <dbReference type="EMBL" id="MFC3810252.1"/>
    </source>
</evidence>
<feature type="domain" description="Attractin/MKLN-like beta-propeller" evidence="3">
    <location>
        <begin position="19"/>
        <end position="261"/>
    </location>
</feature>
<accession>A0ABV7YVG2</accession>
<dbReference type="PANTHER" id="PTHR46344">
    <property type="entry name" value="OS02G0202900 PROTEIN"/>
    <property type="match status" value="1"/>
</dbReference>
<sequence length="321" mass="35739">MKNYLALGILWMTQNFVFGQSWEDLKTENTCTNRHENSLVAIENNILLVGGRGIKPVESLNLKTNTWTKLAETPLEINHFQAISYKNELWVLGAFTGKYPHETPIDHILIFNPKENKWRDGPEIPADRNRGSAGVFVYKNKIYMVCGIQDGHWDGHVAWLDEYNPKTNTWRKLPDAPHARDHSQAVVIDNKIYVAGGRQSSGKINQVFQLTEAAVDVFDFKTQTWSTLPEIQNIPTQRAGTSSVVINKKLIVIGGESGSQKSSHSEVEALNTKTMTWEKLPSLKQGRHGTSAAVVNRSIYTAAGSGNMGGGPELNSVEVLK</sequence>
<protein>
    <submittedName>
        <fullName evidence="4">Kelch repeat-containing protein</fullName>
    </submittedName>
</protein>
<proteinExistence type="predicted"/>
<dbReference type="InterPro" id="IPR006652">
    <property type="entry name" value="Kelch_1"/>
</dbReference>
<organism evidence="4 5">
    <name type="scientific">Lacihabitans lacunae</name>
    <dbReference type="NCBI Taxonomy" id="1028214"/>
    <lineage>
        <taxon>Bacteria</taxon>
        <taxon>Pseudomonadati</taxon>
        <taxon>Bacteroidota</taxon>
        <taxon>Cytophagia</taxon>
        <taxon>Cytophagales</taxon>
        <taxon>Leadbetterellaceae</taxon>
        <taxon>Lacihabitans</taxon>
    </lineage>
</organism>
<dbReference type="EMBL" id="JBHRYQ010000001">
    <property type="protein sequence ID" value="MFC3810252.1"/>
    <property type="molecule type" value="Genomic_DNA"/>
</dbReference>
<dbReference type="RefSeq" id="WP_379836224.1">
    <property type="nucleotide sequence ID" value="NZ_JBHRYQ010000001.1"/>
</dbReference>
<evidence type="ECO:0000256" key="1">
    <source>
        <dbReference type="ARBA" id="ARBA00022441"/>
    </source>
</evidence>
<gene>
    <name evidence="4" type="ORF">ACFOOI_06275</name>
</gene>
<name>A0ABV7YVG2_9BACT</name>
<evidence type="ECO:0000259" key="3">
    <source>
        <dbReference type="Pfam" id="PF24981"/>
    </source>
</evidence>